<dbReference type="Proteomes" id="UP000245119">
    <property type="component" value="Linkage Group LG1"/>
</dbReference>
<dbReference type="AlphaFoldDB" id="A0A2T7Q1K3"/>
<dbReference type="InterPro" id="IPR036910">
    <property type="entry name" value="HMG_box_dom_sf"/>
</dbReference>
<keyword evidence="6" id="KW-1185">Reference proteome</keyword>
<gene>
    <name evidence="5" type="ORF">C0Q70_02179</name>
</gene>
<dbReference type="GO" id="GO:0003677">
    <property type="term" value="F:DNA binding"/>
    <property type="evidence" value="ECO:0007669"/>
    <property type="project" value="UniProtKB-UniRule"/>
</dbReference>
<reference evidence="5 6" key="1">
    <citation type="submission" date="2018-04" db="EMBL/GenBank/DDBJ databases">
        <title>The genome of golden apple snail Pomacea canaliculata provides insight into stress tolerance and invasive adaptation.</title>
        <authorList>
            <person name="Liu C."/>
            <person name="Liu B."/>
            <person name="Ren Y."/>
            <person name="Zhang Y."/>
            <person name="Wang H."/>
            <person name="Li S."/>
            <person name="Jiang F."/>
            <person name="Yin L."/>
            <person name="Zhang G."/>
            <person name="Qian W."/>
            <person name="Fan W."/>
        </authorList>
    </citation>
    <scope>NUCLEOTIDE SEQUENCE [LARGE SCALE GENOMIC DNA]</scope>
    <source>
        <strain evidence="5">SZHN2017</strain>
        <tissue evidence="5">Muscle</tissue>
    </source>
</reference>
<accession>A0A2T7Q1K3</accession>
<feature type="compositionally biased region" description="Basic and acidic residues" evidence="3">
    <location>
        <begin position="1"/>
        <end position="18"/>
    </location>
</feature>
<evidence type="ECO:0000256" key="1">
    <source>
        <dbReference type="PROSITE-ProRule" id="PRU00267"/>
    </source>
</evidence>
<evidence type="ECO:0000313" key="6">
    <source>
        <dbReference type="Proteomes" id="UP000245119"/>
    </source>
</evidence>
<feature type="region of interest" description="Disordered" evidence="3">
    <location>
        <begin position="1"/>
        <end position="47"/>
    </location>
</feature>
<name>A0A2T7Q1K3_POMCA</name>
<dbReference type="InterPro" id="IPR009071">
    <property type="entry name" value="HMG_box_dom"/>
</dbReference>
<comment type="caution">
    <text evidence="5">The sequence shown here is derived from an EMBL/GenBank/DDBJ whole genome shotgun (WGS) entry which is preliminary data.</text>
</comment>
<organism evidence="5 6">
    <name type="scientific">Pomacea canaliculata</name>
    <name type="common">Golden apple snail</name>
    <dbReference type="NCBI Taxonomy" id="400727"/>
    <lineage>
        <taxon>Eukaryota</taxon>
        <taxon>Metazoa</taxon>
        <taxon>Spiralia</taxon>
        <taxon>Lophotrochozoa</taxon>
        <taxon>Mollusca</taxon>
        <taxon>Gastropoda</taxon>
        <taxon>Caenogastropoda</taxon>
        <taxon>Architaenioglossa</taxon>
        <taxon>Ampullarioidea</taxon>
        <taxon>Ampullariidae</taxon>
        <taxon>Pomacea</taxon>
    </lineage>
</organism>
<feature type="region of interest" description="Disordered" evidence="3">
    <location>
        <begin position="303"/>
        <end position="324"/>
    </location>
</feature>
<evidence type="ECO:0000313" key="5">
    <source>
        <dbReference type="EMBL" id="PVD39544.1"/>
    </source>
</evidence>
<evidence type="ECO:0000259" key="4">
    <source>
        <dbReference type="PROSITE" id="PS50118"/>
    </source>
</evidence>
<feature type="coiled-coil region" evidence="2">
    <location>
        <begin position="48"/>
        <end position="75"/>
    </location>
</feature>
<proteinExistence type="predicted"/>
<dbReference type="PROSITE" id="PS50118">
    <property type="entry name" value="HMG_BOX_2"/>
    <property type="match status" value="1"/>
</dbReference>
<dbReference type="GO" id="GO:0005634">
    <property type="term" value="C:nucleus"/>
    <property type="evidence" value="ECO:0007669"/>
    <property type="project" value="UniProtKB-UniRule"/>
</dbReference>
<feature type="domain" description="HMG box" evidence="4">
    <location>
        <begin position="87"/>
        <end position="155"/>
    </location>
</feature>
<dbReference type="SUPFAM" id="SSF47095">
    <property type="entry name" value="HMG-box"/>
    <property type="match status" value="1"/>
</dbReference>
<protein>
    <recommendedName>
        <fullName evidence="4">HMG box domain-containing protein</fullName>
    </recommendedName>
</protein>
<keyword evidence="1" id="KW-0539">Nucleus</keyword>
<evidence type="ECO:0000256" key="2">
    <source>
        <dbReference type="SAM" id="Coils"/>
    </source>
</evidence>
<dbReference type="Gene3D" id="1.10.30.10">
    <property type="entry name" value="High mobility group box domain"/>
    <property type="match status" value="1"/>
</dbReference>
<keyword evidence="2" id="KW-0175">Coiled coil</keyword>
<dbReference type="EMBL" id="PZQS01000001">
    <property type="protein sequence ID" value="PVD39544.1"/>
    <property type="molecule type" value="Genomic_DNA"/>
</dbReference>
<evidence type="ECO:0000256" key="3">
    <source>
        <dbReference type="SAM" id="MobiDB-lite"/>
    </source>
</evidence>
<sequence length="324" mass="38274">MEGRIMDNSKTLDGEERMGRHREKTTSSMKKGRPPQSGDRQQPKDRTHERYFKLLEEIKVRLQQLQETINQVLHRQKVNDDQHLGETASEDFSFPLKTEADLQRMEDNLEDHKMRRRMIVKALACKWRNLKEKLPYEVMALQDRERYYKQMTKYHQKERSRAEWWRIEAVSASQSLLLSKFRSADCNRKRPEAWKDVVRTVCAQSSSERSMDEEWTRRKHTFQLPAMNLNYLSLPQKSIQDPLMWSHYVPGVSHHLVHSARHEGWVDLLPTDHTKATTRRKNDTMKEMCPGCEDLLCSSLTSPHPECPEEQEAQTTDQREAVAC</sequence>
<keyword evidence="1" id="KW-0238">DNA-binding</keyword>
<feature type="DNA-binding region" description="HMG box" evidence="1">
    <location>
        <begin position="87"/>
        <end position="155"/>
    </location>
</feature>